<gene>
    <name evidence="7" type="primary">ligB</name>
    <name evidence="10" type="ORF">B9G99_04785</name>
</gene>
<feature type="chain" id="PRO_5016332834" description="DNA ligase B" evidence="8">
    <location>
        <begin position="23"/>
        <end position="582"/>
    </location>
</feature>
<evidence type="ECO:0000256" key="4">
    <source>
        <dbReference type="ARBA" id="ARBA00023027"/>
    </source>
</evidence>
<proteinExistence type="inferred from homology"/>
<evidence type="ECO:0000256" key="5">
    <source>
        <dbReference type="ARBA" id="ARBA00023204"/>
    </source>
</evidence>
<dbReference type="NCBIfam" id="NF005987">
    <property type="entry name" value="PRK08097.1"/>
    <property type="match status" value="1"/>
</dbReference>
<feature type="signal peptide" evidence="8">
    <location>
        <begin position="1"/>
        <end position="22"/>
    </location>
</feature>
<dbReference type="InterPro" id="IPR012340">
    <property type="entry name" value="NA-bd_OB-fold"/>
</dbReference>
<dbReference type="InterPro" id="IPR013840">
    <property type="entry name" value="DNAligase_N"/>
</dbReference>
<dbReference type="PANTHER" id="PTHR47810">
    <property type="entry name" value="DNA LIGASE"/>
    <property type="match status" value="1"/>
</dbReference>
<dbReference type="GO" id="GO:0006281">
    <property type="term" value="P:DNA repair"/>
    <property type="evidence" value="ECO:0007669"/>
    <property type="project" value="UniProtKB-KW"/>
</dbReference>
<dbReference type="Gene3D" id="1.10.150.20">
    <property type="entry name" value="5' to 3' exonuclease, C-terminal subdomain"/>
    <property type="match status" value="1"/>
</dbReference>
<keyword evidence="1 7" id="KW-0436">Ligase</keyword>
<accession>A0A2Z2HA79</accession>
<keyword evidence="4 7" id="KW-0520">NAD</keyword>
<dbReference type="Gene3D" id="2.40.50.140">
    <property type="entry name" value="Nucleic acid-binding proteins"/>
    <property type="match status" value="1"/>
</dbReference>
<keyword evidence="3 7" id="KW-0227">DNA damage</keyword>
<dbReference type="HAMAP" id="MF_01587">
    <property type="entry name" value="DNA_ligase_B"/>
    <property type="match status" value="1"/>
</dbReference>
<evidence type="ECO:0000259" key="9">
    <source>
        <dbReference type="SMART" id="SM00532"/>
    </source>
</evidence>
<dbReference type="InterPro" id="IPR033136">
    <property type="entry name" value="DNA_ligase_CS"/>
</dbReference>
<dbReference type="PROSITE" id="PS01056">
    <property type="entry name" value="DNA_LIGASE_N2"/>
    <property type="match status" value="1"/>
</dbReference>
<dbReference type="PANTHER" id="PTHR47810:SF1">
    <property type="entry name" value="DNA LIGASE B"/>
    <property type="match status" value="1"/>
</dbReference>
<dbReference type="SUPFAM" id="SSF47781">
    <property type="entry name" value="RuvA domain 2-like"/>
    <property type="match status" value="1"/>
</dbReference>
<evidence type="ECO:0000256" key="3">
    <source>
        <dbReference type="ARBA" id="ARBA00022763"/>
    </source>
</evidence>
<keyword evidence="8" id="KW-0732">Signal</keyword>
<evidence type="ECO:0000256" key="2">
    <source>
        <dbReference type="ARBA" id="ARBA00022705"/>
    </source>
</evidence>
<dbReference type="SMART" id="SM00532">
    <property type="entry name" value="LIGANc"/>
    <property type="match status" value="1"/>
</dbReference>
<comment type="catalytic activity">
    <reaction evidence="6 7">
        <text>NAD(+) + (deoxyribonucleotide)n-3'-hydroxyl + 5'-phospho-(deoxyribonucleotide)m = (deoxyribonucleotide)n+m + AMP + beta-nicotinamide D-nucleotide.</text>
        <dbReference type="EC" id="6.5.1.2"/>
    </reaction>
</comment>
<keyword evidence="11" id="KW-1185">Reference proteome</keyword>
<comment type="similarity">
    <text evidence="7">Belongs to the NAD-dependent DNA ligase family. LigB subfamily.</text>
</comment>
<evidence type="ECO:0000256" key="8">
    <source>
        <dbReference type="SAM" id="SignalP"/>
    </source>
</evidence>
<evidence type="ECO:0000313" key="10">
    <source>
        <dbReference type="EMBL" id="ARS52280.1"/>
    </source>
</evidence>
<dbReference type="SUPFAM" id="SSF50249">
    <property type="entry name" value="Nucleic acid-binding proteins"/>
    <property type="match status" value="1"/>
</dbReference>
<protein>
    <recommendedName>
        <fullName evidence="7">DNA ligase B</fullName>
        <ecNumber evidence="7">6.5.1.2</ecNumber>
    </recommendedName>
    <alternativeName>
        <fullName evidence="7">Polydeoxyribonucleotide synthase [NAD(+)] B</fullName>
    </alternativeName>
</protein>
<dbReference type="PIRSF" id="PIRSF001604">
    <property type="entry name" value="LigA"/>
    <property type="match status" value="1"/>
</dbReference>
<name>A0A2Z2HA79_9GAMM</name>
<dbReference type="OrthoDB" id="9759736at2"/>
<comment type="function">
    <text evidence="7">Catalyzes the formation of phosphodiester linkages between 5'-phosphoryl and 3'-hydroxyl groups in double-stranded DNA using NAD as a coenzyme and as the energy source for the reaction.</text>
</comment>
<dbReference type="Proteomes" id="UP000250025">
    <property type="component" value="Chromosome"/>
</dbReference>
<dbReference type="SUPFAM" id="SSF56091">
    <property type="entry name" value="DNA ligase/mRNA capping enzyme, catalytic domain"/>
    <property type="match status" value="1"/>
</dbReference>
<dbReference type="InterPro" id="IPR001679">
    <property type="entry name" value="DNA_ligase"/>
</dbReference>
<evidence type="ECO:0000256" key="7">
    <source>
        <dbReference type="HAMAP-Rule" id="MF_01587"/>
    </source>
</evidence>
<feature type="active site" description="N6-AMP-lysine intermediate" evidence="7">
    <location>
        <position position="127"/>
    </location>
</feature>
<dbReference type="InterPro" id="IPR050326">
    <property type="entry name" value="NAD_dep_DNA_ligaseB"/>
</dbReference>
<dbReference type="EMBL" id="CP021323">
    <property type="protein sequence ID" value="ARS52280.1"/>
    <property type="molecule type" value="Genomic_DNA"/>
</dbReference>
<dbReference type="RefSeq" id="WP_086620978.1">
    <property type="nucleotide sequence ID" value="NZ_CP021323.1"/>
</dbReference>
<dbReference type="Pfam" id="PF03120">
    <property type="entry name" value="OB_DNA_ligase"/>
    <property type="match status" value="1"/>
</dbReference>
<dbReference type="InterPro" id="IPR004150">
    <property type="entry name" value="NAD_DNA_ligase_OB"/>
</dbReference>
<evidence type="ECO:0000313" key="11">
    <source>
        <dbReference type="Proteomes" id="UP000250025"/>
    </source>
</evidence>
<keyword evidence="5 7" id="KW-0234">DNA repair</keyword>
<dbReference type="InterPro" id="IPR020923">
    <property type="entry name" value="DNA_ligase_B"/>
</dbReference>
<dbReference type="GO" id="GO:0006260">
    <property type="term" value="P:DNA replication"/>
    <property type="evidence" value="ECO:0007669"/>
    <property type="project" value="UniProtKB-KW"/>
</dbReference>
<dbReference type="Gene3D" id="3.30.470.30">
    <property type="entry name" value="DNA ligase/mRNA capping enzyme"/>
    <property type="match status" value="1"/>
</dbReference>
<dbReference type="GO" id="GO:0003911">
    <property type="term" value="F:DNA ligase (NAD+) activity"/>
    <property type="evidence" value="ECO:0007669"/>
    <property type="project" value="UniProtKB-UniRule"/>
</dbReference>
<dbReference type="InterPro" id="IPR013839">
    <property type="entry name" value="DNAligase_adenylation"/>
</dbReference>
<sequence length="582" mass="65290">MKWQRWVMVTITLMGLATPVMGKESACPPSEEIKARLEPLAAQIARWDEAYYQHGERLVADGVHDQAQTRLAYWRSCLGQTSPAVALSGGEQRHAIAQTGLNKLPDRAAVERWIEALPPGPLWVQPKVDGVAVTLVYEHGVLVEATSRGDGLTGQDWLAGVIGIEAIPERLEGPSPERVVVQGELYLKRSDHVQQRDGTAGARSRVAGLMQRQNPDEQTRARIGFFAWALPDGPATLAERHRKLSDWGFMDPQRWSKPVHTIDDVAHWRDYWYRNKLPFASDGVVIKRDVQPPGRLWRNTPPEESVAWKYPAVATLAEVRDVDFSIGRTGRITPVLELEPVTLGDRTVRRVSAGSMARWRKADIRPGDQVMVSLAGLTIPRFDEVVVRNAQRVPMDVPDPDAFNALSCLELTPGCRDQFLARLEYLSSRNGLDMHGIGEGTWKRLIDAEMITSLLDWRDLPRATLRSLSGVGDIRAARWRTAFDQAGRQSLQRWLMALEPAHARFYASQPKVVFRSADSLNHIVFMRSLKNADWQAIPGLNSADVATLEAFWHNETVQALLDEWVDKTEPWTREDEAGNSQG</sequence>
<evidence type="ECO:0000256" key="1">
    <source>
        <dbReference type="ARBA" id="ARBA00022598"/>
    </source>
</evidence>
<dbReference type="AlphaFoldDB" id="A0A2Z2HA79"/>
<dbReference type="Pfam" id="PF01653">
    <property type="entry name" value="DNA_ligase_aden"/>
    <property type="match status" value="1"/>
</dbReference>
<organism evidence="10 11">
    <name type="scientific">Kushneria konosiri</name>
    <dbReference type="NCBI Taxonomy" id="698828"/>
    <lineage>
        <taxon>Bacteria</taxon>
        <taxon>Pseudomonadati</taxon>
        <taxon>Pseudomonadota</taxon>
        <taxon>Gammaproteobacteria</taxon>
        <taxon>Oceanospirillales</taxon>
        <taxon>Halomonadaceae</taxon>
        <taxon>Kushneria</taxon>
    </lineage>
</organism>
<feature type="domain" description="NAD-dependent DNA ligase N-terminal" evidence="9">
    <location>
        <begin position="32"/>
        <end position="431"/>
    </location>
</feature>
<reference evidence="10 11" key="1">
    <citation type="journal article" date="2017" name="Int. J. Syst. Evol. Microbiol.">
        <title>Kushneria konosiri sp. nov., isolated from the Korean salt-fermented seafood Daemi-jeot.</title>
        <authorList>
            <person name="Yun J.H."/>
            <person name="Park S.K."/>
            <person name="Lee J.Y."/>
            <person name="Jung M.J."/>
            <person name="Bae J.W."/>
        </authorList>
    </citation>
    <scope>NUCLEOTIDE SEQUENCE [LARGE SCALE GENOMIC DNA]</scope>
    <source>
        <strain evidence="10 11">X49</strain>
    </source>
</reference>
<dbReference type="KEGG" id="kus:B9G99_04785"/>
<evidence type="ECO:0000256" key="6">
    <source>
        <dbReference type="ARBA" id="ARBA00034005"/>
    </source>
</evidence>
<dbReference type="InterPro" id="IPR010994">
    <property type="entry name" value="RuvA_2-like"/>
</dbReference>
<keyword evidence="2 7" id="KW-0235">DNA replication</keyword>
<dbReference type="EC" id="6.5.1.2" evidence="7"/>